<dbReference type="Pfam" id="PF07075">
    <property type="entry name" value="NamZ_N"/>
    <property type="match status" value="1"/>
</dbReference>
<name>A0ABX1GU64_9FLAO</name>
<dbReference type="PANTHER" id="PTHR42915">
    <property type="entry name" value="HYPOTHETICAL 460 KDA PROTEIN IN FEUA-SIGW INTERGENIC REGION [PRECURSOR]"/>
    <property type="match status" value="1"/>
</dbReference>
<dbReference type="PANTHER" id="PTHR42915:SF1">
    <property type="entry name" value="PEPTIDOGLYCAN BETA-N-ACETYLMURAMIDASE NAMZ"/>
    <property type="match status" value="1"/>
</dbReference>
<dbReference type="InterPro" id="IPR048503">
    <property type="entry name" value="NamZ_C"/>
</dbReference>
<sequence>MSIFSVFKCTVLSLGICLASCIPQPKANPNDQISNSKAEKKDVVVGANRTTSYVPLIKNKRVGIVANQTSVIFKTSGENSTYVHLVDSLLSLNMDIKKVFAPEHGFRGQADAGETVNDGLDEKTGLPIRSLHGKNRKPTAEQLRDLDVILFDIQDVGVRFYTYIATLQLVMEAAAEADIPVVVLDRPNPNAHYVDGPTMEAEHTSFLGMTEIPLVYGMTIGEYAKMLNEEGWLGADLKVELNIIELENYTHSSFYSLPIRPSPNLPNDTAINLYPSLGLFEGTNINAGRGTEFQFQRYGASFLDSTQYDFNYWPKPNFGSKYPKEEGKKVFGKDLSKHPKMSSFSLKWVMDAYRNSIDKSKFFNTSGFTRHAGNERLQQQIEAGLSEQEIKATWQEDLEAFKKIRKNYLIYD</sequence>
<dbReference type="InterPro" id="IPR048502">
    <property type="entry name" value="NamZ_N"/>
</dbReference>
<dbReference type="Gene3D" id="3.40.50.12170">
    <property type="entry name" value="Uncharacterised protein PF07075, DUF1343"/>
    <property type="match status" value="1"/>
</dbReference>
<protein>
    <submittedName>
        <fullName evidence="4">DUF1343 domain-containing protein</fullName>
    </submittedName>
</protein>
<dbReference type="Gene3D" id="3.90.1150.140">
    <property type="match status" value="1"/>
</dbReference>
<dbReference type="EMBL" id="JAAWWL010000002">
    <property type="protein sequence ID" value="NKI33164.1"/>
    <property type="molecule type" value="Genomic_DNA"/>
</dbReference>
<keyword evidence="5" id="KW-1185">Reference proteome</keyword>
<gene>
    <name evidence="4" type="ORF">HCU67_14505</name>
</gene>
<evidence type="ECO:0000259" key="2">
    <source>
        <dbReference type="Pfam" id="PF07075"/>
    </source>
</evidence>
<evidence type="ECO:0000256" key="1">
    <source>
        <dbReference type="SAM" id="SignalP"/>
    </source>
</evidence>
<accession>A0ABX1GU64</accession>
<comment type="caution">
    <text evidence="4">The sequence shown here is derived from an EMBL/GenBank/DDBJ whole genome shotgun (WGS) entry which is preliminary data.</text>
</comment>
<dbReference type="RefSeq" id="WP_168553311.1">
    <property type="nucleotide sequence ID" value="NZ_JAAWWL010000002.1"/>
</dbReference>
<proteinExistence type="predicted"/>
<feature type="signal peptide" evidence="1">
    <location>
        <begin position="1"/>
        <end position="27"/>
    </location>
</feature>
<dbReference type="Pfam" id="PF20732">
    <property type="entry name" value="NamZ_C"/>
    <property type="match status" value="1"/>
</dbReference>
<dbReference type="PIRSF" id="PIRSF016719">
    <property type="entry name" value="UCP016719"/>
    <property type="match status" value="1"/>
</dbReference>
<keyword evidence="1" id="KW-0732">Signal</keyword>
<evidence type="ECO:0000313" key="5">
    <source>
        <dbReference type="Proteomes" id="UP000718451"/>
    </source>
</evidence>
<evidence type="ECO:0000259" key="3">
    <source>
        <dbReference type="Pfam" id="PF20732"/>
    </source>
</evidence>
<reference evidence="4 5" key="1">
    <citation type="submission" date="2020-04" db="EMBL/GenBank/DDBJ databases">
        <authorList>
            <person name="Yoon J."/>
        </authorList>
    </citation>
    <scope>NUCLEOTIDE SEQUENCE [LARGE SCALE GENOMIC DNA]</scope>
    <source>
        <strain evidence="4 5">DJ-13</strain>
    </source>
</reference>
<evidence type="ECO:0000313" key="4">
    <source>
        <dbReference type="EMBL" id="NKI33164.1"/>
    </source>
</evidence>
<dbReference type="Proteomes" id="UP000718451">
    <property type="component" value="Unassembled WGS sequence"/>
</dbReference>
<feature type="chain" id="PRO_5045696646" evidence="1">
    <location>
        <begin position="28"/>
        <end position="412"/>
    </location>
</feature>
<feature type="domain" description="Peptidoglycan beta-N-acetylmuramidase NamZ N-terminal" evidence="2">
    <location>
        <begin position="62"/>
        <end position="268"/>
    </location>
</feature>
<feature type="domain" description="Peptidoglycan beta-N-acetylmuramidase NamZ C-terminal" evidence="3">
    <location>
        <begin position="273"/>
        <end position="411"/>
    </location>
</feature>
<dbReference type="InterPro" id="IPR008302">
    <property type="entry name" value="NamZ"/>
</dbReference>
<organism evidence="4 5">
    <name type="scientific">Croceivirga thetidis</name>
    <dbReference type="NCBI Taxonomy" id="2721623"/>
    <lineage>
        <taxon>Bacteria</taxon>
        <taxon>Pseudomonadati</taxon>
        <taxon>Bacteroidota</taxon>
        <taxon>Flavobacteriia</taxon>
        <taxon>Flavobacteriales</taxon>
        <taxon>Flavobacteriaceae</taxon>
        <taxon>Croceivirga</taxon>
    </lineage>
</organism>